<evidence type="ECO:0000313" key="6">
    <source>
        <dbReference type="Proteomes" id="UP000075883"/>
    </source>
</evidence>
<evidence type="ECO:0000256" key="1">
    <source>
        <dbReference type="ARBA" id="ARBA00004613"/>
    </source>
</evidence>
<name>A0A182M3J4_9DIPT</name>
<keyword evidence="6" id="KW-1185">Reference proteome</keyword>
<keyword evidence="4" id="KW-0732">Signal</keyword>
<protein>
    <recommendedName>
        <fullName evidence="7">D7 protein</fullName>
    </recommendedName>
</protein>
<dbReference type="EnsemblMetazoa" id="ACUA008578-RA">
    <property type="protein sequence ID" value="ACUA008578-PA"/>
    <property type="gene ID" value="ACUA008578"/>
</dbReference>
<proteinExistence type="inferred from homology"/>
<dbReference type="VEuPathDB" id="VectorBase:ACUA008578"/>
<evidence type="ECO:0000256" key="4">
    <source>
        <dbReference type="SAM" id="SignalP"/>
    </source>
</evidence>
<dbReference type="AlphaFoldDB" id="A0A182M3J4"/>
<evidence type="ECO:0000256" key="3">
    <source>
        <dbReference type="ARBA" id="ARBA00022525"/>
    </source>
</evidence>
<dbReference type="SUPFAM" id="SSF47565">
    <property type="entry name" value="Insect pheromone/odorant-binding proteins"/>
    <property type="match status" value="1"/>
</dbReference>
<dbReference type="EMBL" id="AXCM01016969">
    <property type="status" value="NOT_ANNOTATED_CDS"/>
    <property type="molecule type" value="Genomic_DNA"/>
</dbReference>
<reference evidence="6" key="1">
    <citation type="submission" date="2013-09" db="EMBL/GenBank/DDBJ databases">
        <title>The Genome Sequence of Anopheles culicifacies species A.</title>
        <authorList>
            <consortium name="The Broad Institute Genomics Platform"/>
            <person name="Neafsey D.E."/>
            <person name="Besansky N."/>
            <person name="Howell P."/>
            <person name="Walton C."/>
            <person name="Young S.K."/>
            <person name="Zeng Q."/>
            <person name="Gargeya S."/>
            <person name="Fitzgerald M."/>
            <person name="Haas B."/>
            <person name="Abouelleil A."/>
            <person name="Allen A.W."/>
            <person name="Alvarado L."/>
            <person name="Arachchi H.M."/>
            <person name="Berlin A.M."/>
            <person name="Chapman S.B."/>
            <person name="Gainer-Dewar J."/>
            <person name="Goldberg J."/>
            <person name="Griggs A."/>
            <person name="Gujja S."/>
            <person name="Hansen M."/>
            <person name="Howarth C."/>
            <person name="Imamovic A."/>
            <person name="Ireland A."/>
            <person name="Larimer J."/>
            <person name="McCowan C."/>
            <person name="Murphy C."/>
            <person name="Pearson M."/>
            <person name="Poon T.W."/>
            <person name="Priest M."/>
            <person name="Roberts A."/>
            <person name="Saif S."/>
            <person name="Shea T."/>
            <person name="Sisk P."/>
            <person name="Sykes S."/>
            <person name="Wortman J."/>
            <person name="Nusbaum C."/>
            <person name="Birren B."/>
        </authorList>
    </citation>
    <scope>NUCLEOTIDE SEQUENCE [LARGE SCALE GENOMIC DNA]</scope>
    <source>
        <strain evidence="6">A-37</strain>
    </source>
</reference>
<dbReference type="STRING" id="139723.A0A182M3J4"/>
<comment type="similarity">
    <text evidence="2">Belongs to the PBP/GOBP family.</text>
</comment>
<dbReference type="GO" id="GO:0005576">
    <property type="term" value="C:extracellular region"/>
    <property type="evidence" value="ECO:0007669"/>
    <property type="project" value="UniProtKB-SubCell"/>
</dbReference>
<feature type="chain" id="PRO_5008127795" description="D7 protein" evidence="4">
    <location>
        <begin position="23"/>
        <end position="362"/>
    </location>
</feature>
<reference evidence="5" key="2">
    <citation type="submission" date="2020-05" db="UniProtKB">
        <authorList>
            <consortium name="EnsemblMetazoa"/>
        </authorList>
    </citation>
    <scope>IDENTIFICATION</scope>
    <source>
        <strain evidence="5">A-37</strain>
    </source>
</reference>
<keyword evidence="3" id="KW-0964">Secreted</keyword>
<dbReference type="GO" id="GO:0005549">
    <property type="term" value="F:odorant binding"/>
    <property type="evidence" value="ECO:0007669"/>
    <property type="project" value="InterPro"/>
</dbReference>
<evidence type="ECO:0000313" key="5">
    <source>
        <dbReference type="EnsemblMetazoa" id="ACUA008578-PA"/>
    </source>
</evidence>
<organism evidence="5 6">
    <name type="scientific">Anopheles culicifacies</name>
    <dbReference type="NCBI Taxonomy" id="139723"/>
    <lineage>
        <taxon>Eukaryota</taxon>
        <taxon>Metazoa</taxon>
        <taxon>Ecdysozoa</taxon>
        <taxon>Arthropoda</taxon>
        <taxon>Hexapoda</taxon>
        <taxon>Insecta</taxon>
        <taxon>Pterygota</taxon>
        <taxon>Neoptera</taxon>
        <taxon>Endopterygota</taxon>
        <taxon>Diptera</taxon>
        <taxon>Nematocera</taxon>
        <taxon>Culicoidea</taxon>
        <taxon>Culicidae</taxon>
        <taxon>Anophelinae</taxon>
        <taxon>Anopheles</taxon>
        <taxon>culicifacies species complex</taxon>
    </lineage>
</organism>
<dbReference type="Proteomes" id="UP000075883">
    <property type="component" value="Unassembled WGS sequence"/>
</dbReference>
<accession>A0A182M3J4</accession>
<evidence type="ECO:0008006" key="7">
    <source>
        <dbReference type="Google" id="ProtNLM"/>
    </source>
</evidence>
<dbReference type="InterPro" id="IPR036728">
    <property type="entry name" value="PBP_GOBP_sf"/>
</dbReference>
<dbReference type="Gene3D" id="1.10.238.20">
    <property type="entry name" value="Pheromone/general odorant binding protein domain"/>
    <property type="match status" value="2"/>
</dbReference>
<evidence type="ECO:0000256" key="2">
    <source>
        <dbReference type="ARBA" id="ARBA00008098"/>
    </source>
</evidence>
<feature type="signal peptide" evidence="4">
    <location>
        <begin position="1"/>
        <end position="22"/>
    </location>
</feature>
<comment type="subcellular location">
    <subcellularLocation>
        <location evidence="1">Secreted</location>
    </subcellularLocation>
</comment>
<sequence>MQSPVHVVHLIPFLLLITLTKSSPSLNSNATFDDRSSALSPDDTLFAHLRCFEMFASKQSDQRDRDASIWMGWDERYLQATDRTPKFMRCVLNRLRFIDASSEQFDENILRTQYNEYKRWLTVSEADVEEFINDINEIGQLNATDDDAVYDAFVPLFYNHSKTFFQLFLRDAVVLQNMYDDKIRLSSNSQLKTFSVREPNQTVVQFCELQMSTELWDDICRIRAYEISNHTEAMERHIACIFRGFQYLHANDSINEEEIARDYDLIGSLDAASRLYIQQCAIDASHENEVPKRSLTMYSCLLDGVYRDAFKEAFDFHEIRSGNLTFVLKNLPYDRAEVKQQILALDKEHCNDQQQMVGRSAE</sequence>